<evidence type="ECO:0000313" key="1">
    <source>
        <dbReference type="EMBL" id="KAJ3496292.1"/>
    </source>
</evidence>
<dbReference type="EMBL" id="JANAKD010000203">
    <property type="protein sequence ID" value="KAJ3496292.1"/>
    <property type="molecule type" value="Genomic_DNA"/>
</dbReference>
<sequence>MANALYCSDALDRLTWRIPAPLESAISVSANPRPPRGPSVPYFGRTLSGGSWHDVSEEPVSSTRQSSIAVTVSALDSWAAQWEEYHEDADPDDDDDCEFAPDDDDGPGELLRYHGEKRPQAPPPLVITATTKEYVTVHDYVSALHPWLMEHFDAISSAVNVWNGGQAPPGQRLFVAAGNLRDVEIYDEERWQRSINFQPSQPTVPPSGAAAMNPPFRIMARQLSLESIRRLNASLRERGLDEFYPEI</sequence>
<comment type="caution">
    <text evidence="1">The sequence shown here is derived from an EMBL/GenBank/DDBJ whole genome shotgun (WGS) entry which is preliminary data.</text>
</comment>
<evidence type="ECO:0000313" key="2">
    <source>
        <dbReference type="Proteomes" id="UP001148737"/>
    </source>
</evidence>
<name>A0ACC1R3D7_9HYPO</name>
<gene>
    <name evidence="1" type="ORF">NLG97_g2759</name>
</gene>
<protein>
    <submittedName>
        <fullName evidence="1">Uncharacterized protein</fullName>
    </submittedName>
</protein>
<reference evidence="1" key="1">
    <citation type="submission" date="2022-07" db="EMBL/GenBank/DDBJ databases">
        <title>Genome Sequence of Lecanicillium saksenae.</title>
        <authorList>
            <person name="Buettner E."/>
        </authorList>
    </citation>
    <scope>NUCLEOTIDE SEQUENCE</scope>
    <source>
        <strain evidence="1">VT-O1</strain>
    </source>
</reference>
<keyword evidence="2" id="KW-1185">Reference proteome</keyword>
<dbReference type="Proteomes" id="UP001148737">
    <property type="component" value="Unassembled WGS sequence"/>
</dbReference>
<accession>A0ACC1R3D7</accession>
<organism evidence="1 2">
    <name type="scientific">Lecanicillium saksenae</name>
    <dbReference type="NCBI Taxonomy" id="468837"/>
    <lineage>
        <taxon>Eukaryota</taxon>
        <taxon>Fungi</taxon>
        <taxon>Dikarya</taxon>
        <taxon>Ascomycota</taxon>
        <taxon>Pezizomycotina</taxon>
        <taxon>Sordariomycetes</taxon>
        <taxon>Hypocreomycetidae</taxon>
        <taxon>Hypocreales</taxon>
        <taxon>Cordycipitaceae</taxon>
        <taxon>Lecanicillium</taxon>
    </lineage>
</organism>
<proteinExistence type="predicted"/>